<dbReference type="HOGENOM" id="CLU_3201519_0_0_6"/>
<dbReference type="KEGG" id="lpf:lpl1090"/>
<reference evidence="1 2" key="1">
    <citation type="journal article" date="2004" name="Nat. Genet.">
        <title>Evidence in the Legionella pneumophila genome for exploitation of host cell functions and high genome plasticity.</title>
        <authorList>
            <person name="Cazalet C."/>
            <person name="Rusniok C."/>
            <person name="Bruggemann H."/>
            <person name="Zidane N."/>
            <person name="Magnier A."/>
            <person name="Ma L."/>
            <person name="Tichit M."/>
            <person name="Jarraud S."/>
            <person name="Bouchier C."/>
            <person name="Vandenesch F."/>
            <person name="Kunst F."/>
            <person name="Etienne J."/>
            <person name="Glaser P."/>
            <person name="Buchrieser C."/>
        </authorList>
    </citation>
    <scope>NUCLEOTIDE SEQUENCE [LARGE SCALE GENOMIC DNA]</scope>
    <source>
        <strain evidence="1 2">Lens</strain>
    </source>
</reference>
<dbReference type="Proteomes" id="UP000002517">
    <property type="component" value="Chromosome"/>
</dbReference>
<dbReference type="LegioList" id="lpl1090"/>
<evidence type="ECO:0000313" key="1">
    <source>
        <dbReference type="EMBL" id="CAH15327.1"/>
    </source>
</evidence>
<protein>
    <submittedName>
        <fullName evidence="1">Uncharacterized protein</fullName>
    </submittedName>
</protein>
<accession>Q5WXK5</accession>
<organism evidence="1 2">
    <name type="scientific">Legionella pneumophila (strain Lens)</name>
    <dbReference type="NCBI Taxonomy" id="297245"/>
    <lineage>
        <taxon>Bacteria</taxon>
        <taxon>Pseudomonadati</taxon>
        <taxon>Pseudomonadota</taxon>
        <taxon>Gammaproteobacteria</taxon>
        <taxon>Legionellales</taxon>
        <taxon>Legionellaceae</taxon>
        <taxon>Legionella</taxon>
    </lineage>
</organism>
<dbReference type="EMBL" id="CR628337">
    <property type="protein sequence ID" value="CAH15327.1"/>
    <property type="molecule type" value="Genomic_DNA"/>
</dbReference>
<proteinExistence type="predicted"/>
<gene>
    <name evidence="1" type="ordered locus">lpl1090</name>
</gene>
<sequence>MGAGIAAVKYGNARKAEVKQTCLKNYNDYLRLTKNPVPLSKYCPD</sequence>
<evidence type="ECO:0000313" key="2">
    <source>
        <dbReference type="Proteomes" id="UP000002517"/>
    </source>
</evidence>
<dbReference type="AlphaFoldDB" id="Q5WXK5"/>
<name>Q5WXK5_LEGPL</name>